<feature type="domain" description="Ubiquitin-like" evidence="10">
    <location>
        <begin position="12"/>
        <end position="96"/>
    </location>
</feature>
<dbReference type="PROSITE" id="PS50030">
    <property type="entry name" value="UBA"/>
    <property type="match status" value="2"/>
</dbReference>
<feature type="domain" description="UBA" evidence="9">
    <location>
        <begin position="183"/>
        <end position="229"/>
    </location>
</feature>
<dbReference type="Pfam" id="PF22562">
    <property type="entry name" value="UBA_7"/>
    <property type="match status" value="2"/>
</dbReference>
<dbReference type="InterPro" id="IPR029071">
    <property type="entry name" value="Ubiquitin-like_domsf"/>
</dbReference>
<protein>
    <recommendedName>
        <fullName evidence="3">Ubiquitin-associated domain-containing protein 1</fullName>
    </recommendedName>
    <alternativeName>
        <fullName evidence="7">Kip1 ubiquitination-promoting complex protein 2</fullName>
    </alternativeName>
</protein>
<comment type="subcellular location">
    <subcellularLocation>
        <location evidence="1">Cytoplasm</location>
    </subcellularLocation>
</comment>
<dbReference type="GO" id="GO:0005737">
    <property type="term" value="C:cytoplasm"/>
    <property type="evidence" value="ECO:0007669"/>
    <property type="project" value="UniProtKB-SubCell"/>
</dbReference>
<feature type="compositionally biased region" description="Basic and acidic residues" evidence="8">
    <location>
        <begin position="106"/>
        <end position="120"/>
    </location>
</feature>
<dbReference type="InterPro" id="IPR041927">
    <property type="entry name" value="UBA2_UBAC1"/>
</dbReference>
<evidence type="ECO:0000313" key="12">
    <source>
        <dbReference type="Proteomes" id="UP000517892"/>
    </source>
</evidence>
<dbReference type="FunFam" id="1.10.260.100:FF:000006">
    <property type="entry name" value="Ubiquitin-associated domain-containing protein 1"/>
    <property type="match status" value="1"/>
</dbReference>
<dbReference type="InterPro" id="IPR052476">
    <property type="entry name" value="UBAC1"/>
</dbReference>
<dbReference type="SUPFAM" id="SSF46934">
    <property type="entry name" value="UBA-like"/>
    <property type="match status" value="2"/>
</dbReference>
<evidence type="ECO:0000256" key="6">
    <source>
        <dbReference type="ARBA" id="ARBA00022786"/>
    </source>
</evidence>
<dbReference type="Proteomes" id="UP000517892">
    <property type="component" value="Unassembled WGS sequence"/>
</dbReference>
<evidence type="ECO:0000256" key="3">
    <source>
        <dbReference type="ARBA" id="ARBA00014196"/>
    </source>
</evidence>
<dbReference type="GO" id="GO:0000151">
    <property type="term" value="C:ubiquitin ligase complex"/>
    <property type="evidence" value="ECO:0007669"/>
    <property type="project" value="TreeGrafter"/>
</dbReference>
<dbReference type="GO" id="GO:0016567">
    <property type="term" value="P:protein ubiquitination"/>
    <property type="evidence" value="ECO:0007669"/>
    <property type="project" value="UniProtKB-UniPathway"/>
</dbReference>
<sequence length="406" mass="45567">VQEEKIFAGKVLRLQVCTMEGAEWLEEVPEDTTVEKLKERCLKHCLPGSLEDPKTMTHHKLIHATSEKVLTDTKTVLEENIQDRDVLLLIKKRAPPPLPKMTDVSAEEKRKQEQKAPDKDAILKATANLPSRNVDRTVAHHNMRDFQTELRKILVSLIEVAQKLLALNPDAVELFKKANAMLDEDEEDRVDEIALRQLTEMGFPESRAVKALRLNHMSVTQAMEWLIEHADDPAVDAPLPGQTSSEAIGEAGAASAEATAGPSSEAEGEDAKDELTEIFKKIRRKREFRPDPRAVIALMEMGFDEKEVVDALRVNNNQQNAACEWLLGDRKPSPEDLDKGIDTNSPLFQAILENPVVQLGLTNPKTLLAFEDMLENPLNSTQWMNDPETGPVMLQISRIFQTLNRT</sequence>
<dbReference type="CDD" id="cd14303">
    <property type="entry name" value="UBA1_KPC2"/>
    <property type="match status" value="1"/>
</dbReference>
<evidence type="ECO:0000256" key="2">
    <source>
        <dbReference type="ARBA" id="ARBA00004906"/>
    </source>
</evidence>
<dbReference type="InterPro" id="IPR041926">
    <property type="entry name" value="UBA1_UBAC1"/>
</dbReference>
<dbReference type="InterPro" id="IPR000626">
    <property type="entry name" value="Ubiquitin-like_dom"/>
</dbReference>
<dbReference type="UniPathway" id="UPA00143"/>
<comment type="caution">
    <text evidence="11">The sequence shown here is derived from an EMBL/GenBank/DDBJ whole genome shotgun (WGS) entry which is preliminary data.</text>
</comment>
<evidence type="ECO:0000256" key="5">
    <source>
        <dbReference type="ARBA" id="ARBA00022737"/>
    </source>
</evidence>
<accession>A0A7K5A799</accession>
<keyword evidence="12" id="KW-1185">Reference proteome</keyword>
<dbReference type="PANTHER" id="PTHR46738">
    <property type="entry name" value="UBIQUITIN-ASSOCIATED DOMAIN-CONTAINING PROTEIN 1"/>
    <property type="match status" value="1"/>
</dbReference>
<dbReference type="InterPro" id="IPR057650">
    <property type="entry name" value="UBL_UBAC1"/>
</dbReference>
<dbReference type="OrthoDB" id="336240at2759"/>
<comment type="pathway">
    <text evidence="2">Protein modification; protein ubiquitination.</text>
</comment>
<keyword evidence="4" id="KW-0963">Cytoplasm</keyword>
<dbReference type="CDD" id="cd17066">
    <property type="entry name" value="Ubl_KPC2"/>
    <property type="match status" value="1"/>
</dbReference>
<dbReference type="InterPro" id="IPR009060">
    <property type="entry name" value="UBA-like_sf"/>
</dbReference>
<keyword evidence="5" id="KW-0677">Repeat</keyword>
<evidence type="ECO:0000259" key="9">
    <source>
        <dbReference type="PROSITE" id="PS50030"/>
    </source>
</evidence>
<dbReference type="SMART" id="SM00727">
    <property type="entry name" value="STI1"/>
    <property type="match status" value="1"/>
</dbReference>
<evidence type="ECO:0000259" key="10">
    <source>
        <dbReference type="PROSITE" id="PS50053"/>
    </source>
</evidence>
<evidence type="ECO:0000256" key="8">
    <source>
        <dbReference type="SAM" id="MobiDB-lite"/>
    </source>
</evidence>
<evidence type="ECO:0000256" key="7">
    <source>
        <dbReference type="ARBA" id="ARBA00029825"/>
    </source>
</evidence>
<dbReference type="Gene3D" id="1.10.8.10">
    <property type="entry name" value="DNA helicase RuvA subunit, C-terminal domain"/>
    <property type="match status" value="2"/>
</dbReference>
<dbReference type="SMART" id="SM00165">
    <property type="entry name" value="UBA"/>
    <property type="match status" value="2"/>
</dbReference>
<dbReference type="InterPro" id="IPR006636">
    <property type="entry name" value="STI1_HS-bd"/>
</dbReference>
<dbReference type="Gene3D" id="1.10.260.100">
    <property type="match status" value="1"/>
</dbReference>
<evidence type="ECO:0000256" key="1">
    <source>
        <dbReference type="ARBA" id="ARBA00004496"/>
    </source>
</evidence>
<dbReference type="EMBL" id="VYZI01000830">
    <property type="protein sequence ID" value="NWR79582.1"/>
    <property type="molecule type" value="Genomic_DNA"/>
</dbReference>
<evidence type="ECO:0000256" key="4">
    <source>
        <dbReference type="ARBA" id="ARBA00022490"/>
    </source>
</evidence>
<dbReference type="PANTHER" id="PTHR46738:SF1">
    <property type="entry name" value="UBIQUITIN-ASSOCIATED DOMAIN-CONTAINING PROTEIN 1"/>
    <property type="match status" value="1"/>
</dbReference>
<dbReference type="Gene3D" id="3.10.20.90">
    <property type="entry name" value="Phosphatidylinositol 3-kinase Catalytic Subunit, Chain A, domain 1"/>
    <property type="match status" value="1"/>
</dbReference>
<dbReference type="AlphaFoldDB" id="A0A7K5A799"/>
<feature type="region of interest" description="Disordered" evidence="8">
    <location>
        <begin position="98"/>
        <end position="120"/>
    </location>
</feature>
<dbReference type="PROSITE" id="PS50053">
    <property type="entry name" value="UBIQUITIN_2"/>
    <property type="match status" value="1"/>
</dbReference>
<proteinExistence type="predicted"/>
<dbReference type="InterPro" id="IPR015940">
    <property type="entry name" value="UBA"/>
</dbReference>
<feature type="region of interest" description="Disordered" evidence="8">
    <location>
        <begin position="235"/>
        <end position="272"/>
    </location>
</feature>
<keyword evidence="6" id="KW-0833">Ubl conjugation pathway</keyword>
<name>A0A7K5A799_9AVES</name>
<feature type="domain" description="UBA" evidence="9">
    <location>
        <begin position="289"/>
        <end position="329"/>
    </location>
</feature>
<dbReference type="Pfam" id="PF23326">
    <property type="entry name" value="UBL_UBAC1"/>
    <property type="match status" value="1"/>
</dbReference>
<feature type="compositionally biased region" description="Low complexity" evidence="8">
    <location>
        <begin position="244"/>
        <end position="265"/>
    </location>
</feature>
<reference evidence="11 12" key="1">
    <citation type="submission" date="2019-09" db="EMBL/GenBank/DDBJ databases">
        <title>Bird 10,000 Genomes (B10K) Project - Family phase.</title>
        <authorList>
            <person name="Zhang G."/>
        </authorList>
    </citation>
    <scope>NUCLEOTIDE SEQUENCE [LARGE SCALE GENOMIC DNA]</scope>
    <source>
        <strain evidence="11">B10K-DU-017-25</strain>
        <tissue evidence="11">Mixed tissue sample</tissue>
    </source>
</reference>
<evidence type="ECO:0000313" key="11">
    <source>
        <dbReference type="EMBL" id="NWR79582.1"/>
    </source>
</evidence>
<dbReference type="SUPFAM" id="SSF54236">
    <property type="entry name" value="Ubiquitin-like"/>
    <property type="match status" value="1"/>
</dbReference>
<organism evidence="11 12">
    <name type="scientific">Centropus unirufus</name>
    <dbReference type="NCBI Taxonomy" id="1118519"/>
    <lineage>
        <taxon>Eukaryota</taxon>
        <taxon>Metazoa</taxon>
        <taxon>Chordata</taxon>
        <taxon>Craniata</taxon>
        <taxon>Vertebrata</taxon>
        <taxon>Euteleostomi</taxon>
        <taxon>Archelosauria</taxon>
        <taxon>Archosauria</taxon>
        <taxon>Dinosauria</taxon>
        <taxon>Saurischia</taxon>
        <taxon>Theropoda</taxon>
        <taxon>Coelurosauria</taxon>
        <taxon>Aves</taxon>
        <taxon>Neognathae</taxon>
        <taxon>Neoaves</taxon>
        <taxon>Otidimorphae</taxon>
        <taxon>Cuculiformes</taxon>
        <taxon>Centropidae</taxon>
        <taxon>Centropus</taxon>
    </lineage>
</organism>
<dbReference type="CDD" id="cd14304">
    <property type="entry name" value="UBA2_KPC2"/>
    <property type="match status" value="1"/>
</dbReference>
<feature type="non-terminal residue" evidence="11">
    <location>
        <position position="406"/>
    </location>
</feature>
<feature type="non-terminal residue" evidence="11">
    <location>
        <position position="1"/>
    </location>
</feature>
<gene>
    <name evidence="11" type="primary">Ubac1</name>
    <name evidence="11" type="ORF">CENUNI_R12861</name>
</gene>